<dbReference type="InterPro" id="IPR010982">
    <property type="entry name" value="Lambda_DNA-bd_dom_sf"/>
</dbReference>
<evidence type="ECO:0000259" key="1">
    <source>
        <dbReference type="PROSITE" id="PS50943"/>
    </source>
</evidence>
<accession>A0A4R6ZMI8</accession>
<comment type="caution">
    <text evidence="2">The sequence shown here is derived from an EMBL/GenBank/DDBJ whole genome shotgun (WGS) entry which is preliminary data.</text>
</comment>
<protein>
    <submittedName>
        <fullName evidence="2">Helix-turn-helix protein</fullName>
    </submittedName>
</protein>
<dbReference type="STRING" id="1265846.PROCOU_01679"/>
<dbReference type="InterPro" id="IPR001387">
    <property type="entry name" value="Cro/C1-type_HTH"/>
</dbReference>
<name>A0A4R6ZMI8_9LIST</name>
<dbReference type="SUPFAM" id="SSF47413">
    <property type="entry name" value="lambda repressor-like DNA-binding domains"/>
    <property type="match status" value="1"/>
</dbReference>
<proteinExistence type="predicted"/>
<dbReference type="AlphaFoldDB" id="A0A4R6ZMI8"/>
<evidence type="ECO:0000313" key="3">
    <source>
        <dbReference type="Proteomes" id="UP000295558"/>
    </source>
</evidence>
<dbReference type="OrthoDB" id="2629500at2"/>
<reference evidence="2 3" key="1">
    <citation type="submission" date="2019-03" db="EMBL/GenBank/DDBJ databases">
        <title>Genomic Encyclopedia of Type Strains, Phase III (KMG-III): the genomes of soil and plant-associated and newly described type strains.</title>
        <authorList>
            <person name="Whitman W."/>
        </authorList>
    </citation>
    <scope>NUCLEOTIDE SEQUENCE [LARGE SCALE GENOMIC DNA]</scope>
    <source>
        <strain evidence="2 3">CECT 7972</strain>
    </source>
</reference>
<dbReference type="Proteomes" id="UP000295558">
    <property type="component" value="Unassembled WGS sequence"/>
</dbReference>
<dbReference type="Gene3D" id="1.10.260.40">
    <property type="entry name" value="lambda repressor-like DNA-binding domains"/>
    <property type="match status" value="1"/>
</dbReference>
<evidence type="ECO:0000313" key="2">
    <source>
        <dbReference type="EMBL" id="TDR53687.1"/>
    </source>
</evidence>
<dbReference type="Pfam" id="PF01381">
    <property type="entry name" value="HTH_3"/>
    <property type="match status" value="1"/>
</dbReference>
<feature type="domain" description="HTH cro/C1-type" evidence="1">
    <location>
        <begin position="18"/>
        <end position="65"/>
    </location>
</feature>
<sequence length="65" mass="7604">MTLDQAFAGIVRTKLRVLGIKQYELAEMLEIKPQYLSDILNNNRKGEEHKAKIREILDIKEADYK</sequence>
<dbReference type="PROSITE" id="PS50943">
    <property type="entry name" value="HTH_CROC1"/>
    <property type="match status" value="1"/>
</dbReference>
<gene>
    <name evidence="2" type="ORF">DFP96_104281</name>
</gene>
<keyword evidence="3" id="KW-1185">Reference proteome</keyword>
<dbReference type="GO" id="GO:0003677">
    <property type="term" value="F:DNA binding"/>
    <property type="evidence" value="ECO:0007669"/>
    <property type="project" value="InterPro"/>
</dbReference>
<dbReference type="RefSeq" id="WP_036069222.1">
    <property type="nucleotide sequence ID" value="NZ_SNZK01000004.1"/>
</dbReference>
<dbReference type="EMBL" id="SNZK01000004">
    <property type="protein sequence ID" value="TDR53687.1"/>
    <property type="molecule type" value="Genomic_DNA"/>
</dbReference>
<organism evidence="2 3">
    <name type="scientific">Listeria rocourtiae</name>
    <dbReference type="NCBI Taxonomy" id="647910"/>
    <lineage>
        <taxon>Bacteria</taxon>
        <taxon>Bacillati</taxon>
        <taxon>Bacillota</taxon>
        <taxon>Bacilli</taxon>
        <taxon>Bacillales</taxon>
        <taxon>Listeriaceae</taxon>
        <taxon>Listeria</taxon>
    </lineage>
</organism>